<proteinExistence type="inferred from homology"/>
<evidence type="ECO:0000256" key="9">
    <source>
        <dbReference type="ARBA" id="ARBA00024699"/>
    </source>
</evidence>
<comment type="catalytic activity">
    <reaction evidence="11">
        <text>pyranose + acceptor = pyranos-2,3-diulose + reduced acceptor.</text>
        <dbReference type="EC" id="1.1.99.29"/>
    </reaction>
</comment>
<keyword evidence="7" id="KW-0285">Flavoprotein</keyword>
<feature type="signal peptide" evidence="17">
    <location>
        <begin position="1"/>
        <end position="21"/>
    </location>
</feature>
<dbReference type="PIRSF" id="PIRSF000137">
    <property type="entry name" value="Alcohol_oxidase"/>
    <property type="match status" value="1"/>
</dbReference>
<dbReference type="Pfam" id="PF05199">
    <property type="entry name" value="GMC_oxred_C"/>
    <property type="match status" value="1"/>
</dbReference>
<dbReference type="AlphaFoldDB" id="A0A8H5EZA1"/>
<reference evidence="19 20" key="1">
    <citation type="journal article" date="2020" name="ISME J.">
        <title>Uncovering the hidden diversity of litter-decomposition mechanisms in mushroom-forming fungi.</title>
        <authorList>
            <person name="Floudas D."/>
            <person name="Bentzer J."/>
            <person name="Ahren D."/>
            <person name="Johansson T."/>
            <person name="Persson P."/>
            <person name="Tunlid A."/>
        </authorList>
    </citation>
    <scope>NUCLEOTIDE SEQUENCE [LARGE SCALE GENOMIC DNA]</scope>
    <source>
        <strain evidence="19 20">CBS 101986</strain>
    </source>
</reference>
<evidence type="ECO:0000256" key="6">
    <source>
        <dbReference type="ARBA" id="ARBA00022525"/>
    </source>
</evidence>
<evidence type="ECO:0000256" key="3">
    <source>
        <dbReference type="ARBA" id="ARBA00010790"/>
    </source>
</evidence>
<comment type="catalytic activity">
    <reaction evidence="13">
        <text>a pyranoside + acceptor = a pyranosid-3-ulose + reduced acceptor.</text>
        <dbReference type="EC" id="1.1.99.29"/>
    </reaction>
</comment>
<evidence type="ECO:0000256" key="4">
    <source>
        <dbReference type="ARBA" id="ARBA00011245"/>
    </source>
</evidence>
<comment type="similarity">
    <text evidence="3">Belongs to the GMC oxidoreductase family.</text>
</comment>
<dbReference type="OrthoDB" id="269227at2759"/>
<evidence type="ECO:0000256" key="16">
    <source>
        <dbReference type="PIRSR" id="PIRSR000137-2"/>
    </source>
</evidence>
<comment type="cofactor">
    <cofactor evidence="1 16">
        <name>FAD</name>
        <dbReference type="ChEBI" id="CHEBI:57692"/>
    </cofactor>
</comment>
<evidence type="ECO:0000313" key="19">
    <source>
        <dbReference type="EMBL" id="KAF5318100.1"/>
    </source>
</evidence>
<dbReference type="InterPro" id="IPR000172">
    <property type="entry name" value="GMC_OxRdtase_N"/>
</dbReference>
<dbReference type="EC" id="1.1.99.29" evidence="5"/>
<comment type="caution">
    <text evidence="19">The sequence shown here is derived from an EMBL/GenBank/DDBJ whole genome shotgun (WGS) entry which is preliminary data.</text>
</comment>
<comment type="catalytic activity">
    <reaction evidence="10">
        <text>pyranose + acceptor = pyranos-2-ulose + reduced acceptor.</text>
        <dbReference type="EC" id="1.1.99.29"/>
    </reaction>
</comment>
<dbReference type="PROSITE" id="PS00624">
    <property type="entry name" value="GMC_OXRED_2"/>
    <property type="match status" value="1"/>
</dbReference>
<evidence type="ECO:0000256" key="17">
    <source>
        <dbReference type="SAM" id="SignalP"/>
    </source>
</evidence>
<feature type="chain" id="PRO_5034316369" description="pyranose dehydrogenase (acceptor)" evidence="17">
    <location>
        <begin position="22"/>
        <end position="609"/>
    </location>
</feature>
<keyword evidence="17" id="KW-0732">Signal</keyword>
<keyword evidence="8 16" id="KW-0274">FAD</keyword>
<sequence>MLPAKLLSLVLVSLSVTPSLAATITSALQLKTKTYDYVIVGAGTAGLVLANRLSADPSVSVLVLEAGVSDDGVVPVQAPFLGPTVTPNTPWDWNYTIVPQVGMDGRTFSYPRGKLLGGSSSANYLFHQFGSSEDWNRLAKLTGDSNWQWSNMRKFIQTHEKVVPPIDGHNTTDEIIPADHGFNGMLPTSLPGFNQTIDSRVLQTIQQLPDDFPYNEDMSGGDHSLLGFGFVKSSAGGGKRSSSSTTYLAAANGRPNLTVLIHATVQKLVQTGTGKGGVKEFKSVTFASTPGMGSTPAGNGPFTVTARKEVILSAGSVGTPQILQLSGIGSSSLLKSLNIPTLIDNPSVGANLSDHSFTPNLFHVKGDDSFDHVLNTPSLVQDILQEYVVNKTGMFANNIANNFGFKRLPDNSPILRQFGDPAAGPGSPHWEMVPANLFFSPNVVSPTTGAYMTIVLVLIAPTSRGYVKIKSANPFDAPLINPNFLTTQVDIQSIREGVRAVLKFASAPAWSDYITGRFGDKFIAANDDASIDEYIRSITTTIFHPASTAMLTKATDSWGVVNPDFRVKGTTGLRVVDASVFPYQLSCHPQGPLYLLSERAFQIITATTA</sequence>
<dbReference type="EMBL" id="JAACJJ010000031">
    <property type="protein sequence ID" value="KAF5318100.1"/>
    <property type="molecule type" value="Genomic_DNA"/>
</dbReference>
<evidence type="ECO:0000259" key="18">
    <source>
        <dbReference type="PROSITE" id="PS00624"/>
    </source>
</evidence>
<comment type="function">
    <text evidence="9">Catalyzes the single-oxidation or sequential double oxidation reaction of carbohydrates primarily at carbon-2 and/or carbon-3 with the concomitant reduction of the flavin. The enzyme exhibits a broad sugar substrate specificity, oxidizing different aldopyranoses to the corresponding C-1, C-2, C-3 or C-1,2, C-2,3 and C-3,4 (di)dehydro sugars with substrate-specific regioselectivity. Accepts only a narrow range of electron acceptors such as substituted benzoquinones and complexed metal ions and reacts extremely slowly with O(2) as acceptor. May play a role in the natural recycling of plant matter by oxidizing all major monosaccharides in lignocellulose and by reducing quinone compounds or reactive radical species generated during lignin depolymerization.</text>
</comment>
<feature type="binding site" evidence="16">
    <location>
        <begin position="589"/>
        <end position="590"/>
    </location>
    <ligand>
        <name>FAD</name>
        <dbReference type="ChEBI" id="CHEBI:57692"/>
    </ligand>
</feature>
<dbReference type="Proteomes" id="UP000567179">
    <property type="component" value="Unassembled WGS sequence"/>
</dbReference>
<comment type="subunit">
    <text evidence="4">Monomer.</text>
</comment>
<dbReference type="InterPro" id="IPR007867">
    <property type="entry name" value="GMC_OxRtase_C"/>
</dbReference>
<evidence type="ECO:0000256" key="10">
    <source>
        <dbReference type="ARBA" id="ARBA00033986"/>
    </source>
</evidence>
<evidence type="ECO:0000256" key="11">
    <source>
        <dbReference type="ARBA" id="ARBA00034010"/>
    </source>
</evidence>
<dbReference type="Pfam" id="PF00732">
    <property type="entry name" value="GMC_oxred_N"/>
    <property type="match status" value="1"/>
</dbReference>
<feature type="active site" description="Proton donor" evidence="15">
    <location>
        <position position="544"/>
    </location>
</feature>
<evidence type="ECO:0000256" key="12">
    <source>
        <dbReference type="ARBA" id="ARBA00034029"/>
    </source>
</evidence>
<keyword evidence="20" id="KW-1185">Reference proteome</keyword>
<comment type="catalytic activity">
    <reaction evidence="12">
        <text>pyranose + acceptor = pyranos-3-ulose + reduced acceptor.</text>
        <dbReference type="EC" id="1.1.99.29"/>
    </reaction>
</comment>
<organism evidence="19 20">
    <name type="scientific">Psilocybe cf. subviscida</name>
    <dbReference type="NCBI Taxonomy" id="2480587"/>
    <lineage>
        <taxon>Eukaryota</taxon>
        <taxon>Fungi</taxon>
        <taxon>Dikarya</taxon>
        <taxon>Basidiomycota</taxon>
        <taxon>Agaricomycotina</taxon>
        <taxon>Agaricomycetes</taxon>
        <taxon>Agaricomycetidae</taxon>
        <taxon>Agaricales</taxon>
        <taxon>Agaricineae</taxon>
        <taxon>Strophariaceae</taxon>
        <taxon>Psilocybe</taxon>
    </lineage>
</organism>
<evidence type="ECO:0000313" key="20">
    <source>
        <dbReference type="Proteomes" id="UP000567179"/>
    </source>
</evidence>
<dbReference type="Gene3D" id="3.50.50.60">
    <property type="entry name" value="FAD/NAD(P)-binding domain"/>
    <property type="match status" value="1"/>
</dbReference>
<accession>A0A8H5EZA1</accession>
<evidence type="ECO:0000256" key="15">
    <source>
        <dbReference type="PIRSR" id="PIRSR000137-1"/>
    </source>
</evidence>
<dbReference type="SUPFAM" id="SSF51905">
    <property type="entry name" value="FAD/NAD(P)-binding domain"/>
    <property type="match status" value="1"/>
</dbReference>
<keyword evidence="6" id="KW-0964">Secreted</keyword>
<dbReference type="InterPro" id="IPR036188">
    <property type="entry name" value="FAD/NAD-bd_sf"/>
</dbReference>
<dbReference type="GO" id="GO:0050660">
    <property type="term" value="F:flavin adenine dinucleotide binding"/>
    <property type="evidence" value="ECO:0007669"/>
    <property type="project" value="InterPro"/>
</dbReference>
<comment type="subcellular location">
    <subcellularLocation>
        <location evidence="2">Secreted</location>
    </subcellularLocation>
</comment>
<evidence type="ECO:0000256" key="5">
    <source>
        <dbReference type="ARBA" id="ARBA00013177"/>
    </source>
</evidence>
<dbReference type="PANTHER" id="PTHR11552">
    <property type="entry name" value="GLUCOSE-METHANOL-CHOLINE GMC OXIDOREDUCTASE"/>
    <property type="match status" value="1"/>
</dbReference>
<evidence type="ECO:0000256" key="2">
    <source>
        <dbReference type="ARBA" id="ARBA00004613"/>
    </source>
</evidence>
<comment type="catalytic activity">
    <reaction evidence="14">
        <text>a pyranoside + acceptor = a pyranosid-3,4-diulose + reduced acceptor.</text>
        <dbReference type="EC" id="1.1.99.29"/>
    </reaction>
</comment>
<protein>
    <recommendedName>
        <fullName evidence="5">pyranose dehydrogenase (acceptor)</fullName>
        <ecNumber evidence="5">1.1.99.29</ecNumber>
    </recommendedName>
</protein>
<dbReference type="SUPFAM" id="SSF54373">
    <property type="entry name" value="FAD-linked reductases, C-terminal domain"/>
    <property type="match status" value="1"/>
</dbReference>
<dbReference type="GO" id="GO:0033718">
    <property type="term" value="F:pyranose dehydrogenase (acceptor) activity"/>
    <property type="evidence" value="ECO:0007669"/>
    <property type="project" value="UniProtKB-EC"/>
</dbReference>
<evidence type="ECO:0000256" key="13">
    <source>
        <dbReference type="ARBA" id="ARBA00034050"/>
    </source>
</evidence>
<gene>
    <name evidence="19" type="ORF">D9619_012067</name>
</gene>
<feature type="domain" description="Glucose-methanol-choline oxidoreductase N-terminal" evidence="18">
    <location>
        <begin position="315"/>
        <end position="329"/>
    </location>
</feature>
<feature type="active site" description="Proton acceptor" evidence="15">
    <location>
        <position position="588"/>
    </location>
</feature>
<name>A0A8H5EZA1_9AGAR</name>
<dbReference type="GO" id="GO:0005576">
    <property type="term" value="C:extracellular region"/>
    <property type="evidence" value="ECO:0007669"/>
    <property type="project" value="UniProtKB-SubCell"/>
</dbReference>
<evidence type="ECO:0000256" key="7">
    <source>
        <dbReference type="ARBA" id="ARBA00022630"/>
    </source>
</evidence>
<feature type="binding site" evidence="16">
    <location>
        <position position="265"/>
    </location>
    <ligand>
        <name>FAD</name>
        <dbReference type="ChEBI" id="CHEBI:57692"/>
    </ligand>
</feature>
<dbReference type="PANTHER" id="PTHR11552:SF147">
    <property type="entry name" value="CHOLINE DEHYDROGENASE, MITOCHONDRIAL"/>
    <property type="match status" value="1"/>
</dbReference>
<dbReference type="InterPro" id="IPR012132">
    <property type="entry name" value="GMC_OxRdtase"/>
</dbReference>
<evidence type="ECO:0000256" key="8">
    <source>
        <dbReference type="ARBA" id="ARBA00022827"/>
    </source>
</evidence>
<evidence type="ECO:0000256" key="1">
    <source>
        <dbReference type="ARBA" id="ARBA00001974"/>
    </source>
</evidence>
<evidence type="ECO:0000256" key="14">
    <source>
        <dbReference type="ARBA" id="ARBA00034059"/>
    </source>
</evidence>
<dbReference type="Gene3D" id="3.30.560.10">
    <property type="entry name" value="Glucose Oxidase, domain 3"/>
    <property type="match status" value="1"/>
</dbReference>